<evidence type="ECO:0000313" key="3">
    <source>
        <dbReference type="Proteomes" id="UP000637002"/>
    </source>
</evidence>
<organism evidence="2 3">
    <name type="scientific">Chelatococcus reniformis</name>
    <dbReference type="NCBI Taxonomy" id="1494448"/>
    <lineage>
        <taxon>Bacteria</taxon>
        <taxon>Pseudomonadati</taxon>
        <taxon>Pseudomonadota</taxon>
        <taxon>Alphaproteobacteria</taxon>
        <taxon>Hyphomicrobiales</taxon>
        <taxon>Chelatococcaceae</taxon>
        <taxon>Chelatococcus</taxon>
    </lineage>
</organism>
<comment type="caution">
    <text evidence="2">The sequence shown here is derived from an EMBL/GenBank/DDBJ whole genome shotgun (WGS) entry which is preliminary data.</text>
</comment>
<sequence length="79" mass="8630">MRILGTTAAGLALALSASAAIAQPAAWNRQEPTRYSDSYQRTYADGRICQRICPGDNQPCDPINFKIADARCNPNFQGR</sequence>
<proteinExistence type="predicted"/>
<dbReference type="Proteomes" id="UP000637002">
    <property type="component" value="Unassembled WGS sequence"/>
</dbReference>
<reference evidence="2" key="1">
    <citation type="journal article" date="2014" name="Int. J. Syst. Evol. Microbiol.">
        <title>Complete genome sequence of Corynebacterium casei LMG S-19264T (=DSM 44701T), isolated from a smear-ripened cheese.</title>
        <authorList>
            <consortium name="US DOE Joint Genome Institute (JGI-PGF)"/>
            <person name="Walter F."/>
            <person name="Albersmeier A."/>
            <person name="Kalinowski J."/>
            <person name="Ruckert C."/>
        </authorList>
    </citation>
    <scope>NUCLEOTIDE SEQUENCE</scope>
    <source>
        <strain evidence="2">CGMCC 1.12919</strain>
    </source>
</reference>
<evidence type="ECO:0000256" key="1">
    <source>
        <dbReference type="SAM" id="SignalP"/>
    </source>
</evidence>
<keyword evidence="3" id="KW-1185">Reference proteome</keyword>
<dbReference type="AlphaFoldDB" id="A0A916U3Y5"/>
<dbReference type="EMBL" id="BMGG01000003">
    <property type="protein sequence ID" value="GGC58380.1"/>
    <property type="molecule type" value="Genomic_DNA"/>
</dbReference>
<reference evidence="2" key="2">
    <citation type="submission" date="2020-09" db="EMBL/GenBank/DDBJ databases">
        <authorList>
            <person name="Sun Q."/>
            <person name="Zhou Y."/>
        </authorList>
    </citation>
    <scope>NUCLEOTIDE SEQUENCE</scope>
    <source>
        <strain evidence="2">CGMCC 1.12919</strain>
    </source>
</reference>
<keyword evidence="1" id="KW-0732">Signal</keyword>
<accession>A0A916U3Y5</accession>
<feature type="chain" id="PRO_5037425781" evidence="1">
    <location>
        <begin position="20"/>
        <end position="79"/>
    </location>
</feature>
<protein>
    <submittedName>
        <fullName evidence="2">Uncharacterized protein</fullName>
    </submittedName>
</protein>
<evidence type="ECO:0000313" key="2">
    <source>
        <dbReference type="EMBL" id="GGC58380.1"/>
    </source>
</evidence>
<gene>
    <name evidence="2" type="ORF">GCM10010994_16650</name>
</gene>
<name>A0A916U3Y5_9HYPH</name>
<feature type="signal peptide" evidence="1">
    <location>
        <begin position="1"/>
        <end position="19"/>
    </location>
</feature>
<dbReference type="RefSeq" id="WP_188608708.1">
    <property type="nucleotide sequence ID" value="NZ_BMGG01000003.1"/>
</dbReference>